<accession>A0ABV0KF55</accession>
<dbReference type="Proteomes" id="UP001476950">
    <property type="component" value="Unassembled WGS sequence"/>
</dbReference>
<evidence type="ECO:0000313" key="1">
    <source>
        <dbReference type="EMBL" id="MEP1057707.1"/>
    </source>
</evidence>
<sequence length="62" mass="6911">MTTTHRKPMTQRTTGELLRAWERAETLTADEMATLIAAEPGVARAAEQDAEDEAKHQAFLNQ</sequence>
<comment type="caution">
    <text evidence="1">The sequence shown here is derived from an EMBL/GenBank/DDBJ whole genome shotgun (WGS) entry which is preliminary data.</text>
</comment>
<evidence type="ECO:0000313" key="2">
    <source>
        <dbReference type="Proteomes" id="UP001476950"/>
    </source>
</evidence>
<name>A0ABV0KF55_9CYAN</name>
<protein>
    <submittedName>
        <fullName evidence="1">Uncharacterized protein</fullName>
    </submittedName>
</protein>
<dbReference type="RefSeq" id="WP_190450756.1">
    <property type="nucleotide sequence ID" value="NZ_JAMPLM010000002.1"/>
</dbReference>
<proteinExistence type="predicted"/>
<reference evidence="1 2" key="1">
    <citation type="submission" date="2022-04" db="EMBL/GenBank/DDBJ databases">
        <title>Positive selection, recombination, and allopatry shape intraspecific diversity of widespread and dominant cyanobacteria.</title>
        <authorList>
            <person name="Wei J."/>
            <person name="Shu W."/>
            <person name="Hu C."/>
        </authorList>
    </citation>
    <scope>NUCLEOTIDE SEQUENCE [LARGE SCALE GENOMIC DNA]</scope>
    <source>
        <strain evidence="1 2">AS-A4</strain>
    </source>
</reference>
<keyword evidence="2" id="KW-1185">Reference proteome</keyword>
<dbReference type="EMBL" id="JAMPLM010000002">
    <property type="protein sequence ID" value="MEP1057707.1"/>
    <property type="molecule type" value="Genomic_DNA"/>
</dbReference>
<organism evidence="1 2">
    <name type="scientific">Stenomitos frigidus AS-A4</name>
    <dbReference type="NCBI Taxonomy" id="2933935"/>
    <lineage>
        <taxon>Bacteria</taxon>
        <taxon>Bacillati</taxon>
        <taxon>Cyanobacteriota</taxon>
        <taxon>Cyanophyceae</taxon>
        <taxon>Leptolyngbyales</taxon>
        <taxon>Leptolyngbyaceae</taxon>
        <taxon>Stenomitos</taxon>
    </lineage>
</organism>
<gene>
    <name evidence="1" type="ORF">NDI38_04595</name>
</gene>